<evidence type="ECO:0000313" key="1">
    <source>
        <dbReference type="EMBL" id="CAG5020334.1"/>
    </source>
</evidence>
<gene>
    <name evidence="1" type="ORF">PAPOLLO_LOCUS17260</name>
</gene>
<evidence type="ECO:0000313" key="2">
    <source>
        <dbReference type="Proteomes" id="UP000691718"/>
    </source>
</evidence>
<sequence>MVLNFVRYASHAQFDVTLRGSRGSLTAPYFTSSKKNPVVIVVSEAPENRCWNSLRELADCGVGPSRGVASGGVAV</sequence>
<organism evidence="1 2">
    <name type="scientific">Parnassius apollo</name>
    <name type="common">Apollo butterfly</name>
    <name type="synonym">Papilio apollo</name>
    <dbReference type="NCBI Taxonomy" id="110799"/>
    <lineage>
        <taxon>Eukaryota</taxon>
        <taxon>Metazoa</taxon>
        <taxon>Ecdysozoa</taxon>
        <taxon>Arthropoda</taxon>
        <taxon>Hexapoda</taxon>
        <taxon>Insecta</taxon>
        <taxon>Pterygota</taxon>
        <taxon>Neoptera</taxon>
        <taxon>Endopterygota</taxon>
        <taxon>Lepidoptera</taxon>
        <taxon>Glossata</taxon>
        <taxon>Ditrysia</taxon>
        <taxon>Papilionoidea</taxon>
        <taxon>Papilionidae</taxon>
        <taxon>Parnassiinae</taxon>
        <taxon>Parnassini</taxon>
        <taxon>Parnassius</taxon>
        <taxon>Parnassius</taxon>
    </lineage>
</organism>
<comment type="caution">
    <text evidence="1">The sequence shown here is derived from an EMBL/GenBank/DDBJ whole genome shotgun (WGS) entry which is preliminary data.</text>
</comment>
<accession>A0A8S3XE80</accession>
<dbReference type="EMBL" id="CAJQZP010001136">
    <property type="protein sequence ID" value="CAG5020334.1"/>
    <property type="molecule type" value="Genomic_DNA"/>
</dbReference>
<dbReference type="AlphaFoldDB" id="A0A8S3XE80"/>
<name>A0A8S3XE80_PARAO</name>
<dbReference type="Proteomes" id="UP000691718">
    <property type="component" value="Unassembled WGS sequence"/>
</dbReference>
<protein>
    <submittedName>
        <fullName evidence="1">(apollo) hypothetical protein</fullName>
    </submittedName>
</protein>
<reference evidence="1" key="1">
    <citation type="submission" date="2021-04" db="EMBL/GenBank/DDBJ databases">
        <authorList>
            <person name="Tunstrom K."/>
        </authorList>
    </citation>
    <scope>NUCLEOTIDE SEQUENCE</scope>
</reference>
<keyword evidence="2" id="KW-1185">Reference proteome</keyword>
<proteinExistence type="predicted"/>